<sequence>MWSLPDPGSVRGLRDLALDRGPVASHTLYGTEVPAEVIRARMLATPRIVAVRDPAGQPLDATPGEAVKRRTLAAHFVECGTRRVRGARITVFARPGRCPGRVFRIRSGQPAASGAVHRKAEEGVHAEHRRLTRTPRGAVPGVAGPA</sequence>
<protein>
    <submittedName>
        <fullName evidence="1">Uncharacterized protein</fullName>
    </submittedName>
</protein>
<proteinExistence type="predicted"/>
<name>A0ABP9IW44_9ACTN</name>
<dbReference type="EMBL" id="BAABKB010000010">
    <property type="protein sequence ID" value="GAA5012449.1"/>
    <property type="molecule type" value="Genomic_DNA"/>
</dbReference>
<gene>
    <name evidence="1" type="ORF">GCM10023335_34450</name>
</gene>
<dbReference type="Proteomes" id="UP001501759">
    <property type="component" value="Unassembled WGS sequence"/>
</dbReference>
<evidence type="ECO:0000313" key="2">
    <source>
        <dbReference type="Proteomes" id="UP001501759"/>
    </source>
</evidence>
<comment type="caution">
    <text evidence="1">The sequence shown here is derived from an EMBL/GenBank/DDBJ whole genome shotgun (WGS) entry which is preliminary data.</text>
</comment>
<evidence type="ECO:0000313" key="1">
    <source>
        <dbReference type="EMBL" id="GAA5012449.1"/>
    </source>
</evidence>
<accession>A0ABP9IW44</accession>
<organism evidence="1 2">
    <name type="scientific">Streptomyces siamensis</name>
    <dbReference type="NCBI Taxonomy" id="1274986"/>
    <lineage>
        <taxon>Bacteria</taxon>
        <taxon>Bacillati</taxon>
        <taxon>Actinomycetota</taxon>
        <taxon>Actinomycetes</taxon>
        <taxon>Kitasatosporales</taxon>
        <taxon>Streptomycetaceae</taxon>
        <taxon>Streptomyces</taxon>
    </lineage>
</organism>
<reference evidence="2" key="1">
    <citation type="journal article" date="2019" name="Int. J. Syst. Evol. Microbiol.">
        <title>The Global Catalogue of Microorganisms (GCM) 10K type strain sequencing project: providing services to taxonomists for standard genome sequencing and annotation.</title>
        <authorList>
            <consortium name="The Broad Institute Genomics Platform"/>
            <consortium name="The Broad Institute Genome Sequencing Center for Infectious Disease"/>
            <person name="Wu L."/>
            <person name="Ma J."/>
        </authorList>
    </citation>
    <scope>NUCLEOTIDE SEQUENCE [LARGE SCALE GENOMIC DNA]</scope>
    <source>
        <strain evidence="2">JCM 18409</strain>
    </source>
</reference>
<keyword evidence="2" id="KW-1185">Reference proteome</keyword>